<sequence length="191" mass="21699">MDIDPDNGGSNSGYGGFRRDAGPDLDMFNNKKMLFFDVGANKAYTIATWLSLWMLNLSINPQVLADYLRTKLKLNDCGAYGDCKEEGFIKFNSSLRMKKTIEIYAFEPQPTTYEILSQMKQWINVSFLYTYQLALSNETKISTLQKCPPGGEICGLETKTNLSTENHVATKVITLDKFLEEQNITEKKLIY</sequence>
<evidence type="ECO:0000313" key="3">
    <source>
        <dbReference type="Proteomes" id="UP000663854"/>
    </source>
</evidence>
<reference evidence="2" key="1">
    <citation type="submission" date="2021-02" db="EMBL/GenBank/DDBJ databases">
        <authorList>
            <person name="Nowell W R."/>
        </authorList>
    </citation>
    <scope>NUCLEOTIDE SEQUENCE</scope>
</reference>
<dbReference type="InterPro" id="IPR029063">
    <property type="entry name" value="SAM-dependent_MTases_sf"/>
</dbReference>
<keyword evidence="4" id="KW-1185">Reference proteome</keyword>
<dbReference type="SUPFAM" id="SSF53335">
    <property type="entry name" value="S-adenosyl-L-methionine-dependent methyltransferases"/>
    <property type="match status" value="1"/>
</dbReference>
<evidence type="ECO:0000313" key="1">
    <source>
        <dbReference type="EMBL" id="CAF0748230.1"/>
    </source>
</evidence>
<evidence type="ECO:0000313" key="2">
    <source>
        <dbReference type="EMBL" id="CAF0788354.1"/>
    </source>
</evidence>
<dbReference type="Proteomes" id="UP000663870">
    <property type="component" value="Unassembled WGS sequence"/>
</dbReference>
<gene>
    <name evidence="1" type="ORF">JXQ802_LOCUS1527</name>
    <name evidence="2" type="ORF">PYM288_LOCUS3995</name>
</gene>
<comment type="caution">
    <text evidence="2">The sequence shown here is derived from an EMBL/GenBank/DDBJ whole genome shotgun (WGS) entry which is preliminary data.</text>
</comment>
<dbReference type="EMBL" id="CAJNOH010000034">
    <property type="protein sequence ID" value="CAF0788354.1"/>
    <property type="molecule type" value="Genomic_DNA"/>
</dbReference>
<organism evidence="2 3">
    <name type="scientific">Rotaria sordida</name>
    <dbReference type="NCBI Taxonomy" id="392033"/>
    <lineage>
        <taxon>Eukaryota</taxon>
        <taxon>Metazoa</taxon>
        <taxon>Spiralia</taxon>
        <taxon>Gnathifera</taxon>
        <taxon>Rotifera</taxon>
        <taxon>Eurotatoria</taxon>
        <taxon>Bdelloidea</taxon>
        <taxon>Philodinida</taxon>
        <taxon>Philodinidae</taxon>
        <taxon>Rotaria</taxon>
    </lineage>
</organism>
<dbReference type="Gene3D" id="3.40.50.150">
    <property type="entry name" value="Vaccinia Virus protein VP39"/>
    <property type="match status" value="1"/>
</dbReference>
<dbReference type="EMBL" id="CAJNOL010000017">
    <property type="protein sequence ID" value="CAF0748230.1"/>
    <property type="molecule type" value="Genomic_DNA"/>
</dbReference>
<protein>
    <submittedName>
        <fullName evidence="2">Uncharacterized protein</fullName>
    </submittedName>
</protein>
<proteinExistence type="predicted"/>
<accession>A0A813RZF9</accession>
<evidence type="ECO:0000313" key="4">
    <source>
        <dbReference type="Proteomes" id="UP000663870"/>
    </source>
</evidence>
<dbReference type="Proteomes" id="UP000663854">
    <property type="component" value="Unassembled WGS sequence"/>
</dbReference>
<dbReference type="AlphaFoldDB" id="A0A813RZF9"/>
<name>A0A813RZF9_9BILA</name>